<protein>
    <submittedName>
        <fullName evidence="3">Helix-turn-helix transcriptional regulator</fullName>
    </submittedName>
</protein>
<sequence length="489" mass="54057">MAGERRPNFVLIELRESRGLSQQELAVELNRLATTKYNRETNLTKKSVWRWEGGDTVKPKGIYQLLLSDFFDVPTGELGFLRTHHEPAPASGTADPTGPCSDPEVDREQHEWRETRTSLGRTRRALALVAEQLYPDYSVPGLEGCGVIAHPDWIPPAPVSLDQVALRLDPDLAPATVTGGEPEAASVRPWCAPGVRYRRYHDAIRDLASPRLFENRLCFRLASLDWTANSMRFGHMGFFDAMDVNEALAHETAEEHLARDHDGRLVTTRPSWRNLRFRSRVGHPFDLRRRPLMGAVGTLTIRGGDSPSVVLHHRDGSRVAGGGGMTHLLPAGIFQPSSVLPAAISADFSLWRNIQREFAEELLGHDEYDGSGQPIAYDRLEPFATMDRAFAEERIRVWCLGVTMDALTLAGDILTVAVIEPDTYDTLFGAAVESNTEGAVPSRALPFEGNTLRHLREDGTLSPGAAAALHLAWTHRALLLHGGRETPVA</sequence>
<evidence type="ECO:0000259" key="2">
    <source>
        <dbReference type="PROSITE" id="PS50943"/>
    </source>
</evidence>
<reference evidence="3 4" key="1">
    <citation type="submission" date="2020-08" db="EMBL/GenBank/DDBJ databases">
        <title>Amycolatopsis echigonensis JCM 21831.</title>
        <authorList>
            <person name="Tedsree N."/>
            <person name="Kuncharoen N."/>
            <person name="Likhitwitayawuid K."/>
            <person name="Tanasupawat S."/>
        </authorList>
    </citation>
    <scope>NUCLEOTIDE SEQUENCE [LARGE SCALE GENOMIC DNA]</scope>
    <source>
        <strain evidence="3 4">JCM 21831</strain>
    </source>
</reference>
<feature type="domain" description="HTH cro/C1-type" evidence="2">
    <location>
        <begin position="11"/>
        <end position="78"/>
    </location>
</feature>
<evidence type="ECO:0000313" key="4">
    <source>
        <dbReference type="Proteomes" id="UP000550260"/>
    </source>
</evidence>
<feature type="compositionally biased region" description="Basic and acidic residues" evidence="1">
    <location>
        <begin position="104"/>
        <end position="114"/>
    </location>
</feature>
<dbReference type="RefSeq" id="WP_134662639.1">
    <property type="nucleotide sequence ID" value="NZ_JACJHR010000004.1"/>
</dbReference>
<organism evidence="3 4">
    <name type="scientific">Amycolatopsis echigonensis</name>
    <dbReference type="NCBI Taxonomy" id="2576905"/>
    <lineage>
        <taxon>Bacteria</taxon>
        <taxon>Bacillati</taxon>
        <taxon>Actinomycetota</taxon>
        <taxon>Actinomycetes</taxon>
        <taxon>Pseudonocardiales</taxon>
        <taxon>Pseudonocardiaceae</taxon>
        <taxon>Amycolatopsis</taxon>
    </lineage>
</organism>
<dbReference type="InterPro" id="IPR001387">
    <property type="entry name" value="Cro/C1-type_HTH"/>
</dbReference>
<gene>
    <name evidence="3" type="ORF">H5411_04925</name>
</gene>
<evidence type="ECO:0000256" key="1">
    <source>
        <dbReference type="SAM" id="MobiDB-lite"/>
    </source>
</evidence>
<dbReference type="Proteomes" id="UP000550260">
    <property type="component" value="Unassembled WGS sequence"/>
</dbReference>
<dbReference type="PROSITE" id="PS50943">
    <property type="entry name" value="HTH_CROC1"/>
    <property type="match status" value="1"/>
</dbReference>
<dbReference type="EMBL" id="JACJHR010000004">
    <property type="protein sequence ID" value="MBB2498479.1"/>
    <property type="molecule type" value="Genomic_DNA"/>
</dbReference>
<dbReference type="GO" id="GO:0003677">
    <property type="term" value="F:DNA binding"/>
    <property type="evidence" value="ECO:0007669"/>
    <property type="project" value="InterPro"/>
</dbReference>
<name>A0A8E2AYU3_9PSEU</name>
<accession>A0A8E2AYU3</accession>
<dbReference type="AlphaFoldDB" id="A0A8E2AYU3"/>
<dbReference type="CDD" id="cd00093">
    <property type="entry name" value="HTH_XRE"/>
    <property type="match status" value="1"/>
</dbReference>
<dbReference type="InterPro" id="IPR010982">
    <property type="entry name" value="Lambda_DNA-bd_dom_sf"/>
</dbReference>
<dbReference type="SUPFAM" id="SSF47413">
    <property type="entry name" value="lambda repressor-like DNA-binding domains"/>
    <property type="match status" value="1"/>
</dbReference>
<dbReference type="Gene3D" id="1.10.260.40">
    <property type="entry name" value="lambda repressor-like DNA-binding domains"/>
    <property type="match status" value="1"/>
</dbReference>
<evidence type="ECO:0000313" key="3">
    <source>
        <dbReference type="EMBL" id="MBB2498479.1"/>
    </source>
</evidence>
<feature type="region of interest" description="Disordered" evidence="1">
    <location>
        <begin position="83"/>
        <end position="114"/>
    </location>
</feature>
<comment type="caution">
    <text evidence="3">The sequence shown here is derived from an EMBL/GenBank/DDBJ whole genome shotgun (WGS) entry which is preliminary data.</text>
</comment>
<proteinExistence type="predicted"/>